<dbReference type="Proteomes" id="UP001195196">
    <property type="component" value="Unassembled WGS sequence"/>
</dbReference>
<dbReference type="AlphaFoldDB" id="A0AAW4FZL8"/>
<gene>
    <name evidence="2" type="ORF">JTZ10_02650</name>
</gene>
<dbReference type="RefSeq" id="WP_182373048.1">
    <property type="nucleotide sequence ID" value="NZ_CP059694.1"/>
</dbReference>
<organism evidence="2 3">
    <name type="scientific">Gordonia rubripertincta</name>
    <name type="common">Rhodococcus corallinus</name>
    <dbReference type="NCBI Taxonomy" id="36822"/>
    <lineage>
        <taxon>Bacteria</taxon>
        <taxon>Bacillati</taxon>
        <taxon>Actinomycetota</taxon>
        <taxon>Actinomycetes</taxon>
        <taxon>Mycobacteriales</taxon>
        <taxon>Gordoniaceae</taxon>
        <taxon>Gordonia</taxon>
    </lineage>
</organism>
<proteinExistence type="predicted"/>
<reference evidence="2" key="1">
    <citation type="submission" date="2021-02" db="EMBL/GenBank/DDBJ databases">
        <title>Taxonomy, biology and ecology of Rhodococcus bacteria occurring in California pistachio and other woody hosts as revealed by genome sequence analyses.</title>
        <authorList>
            <person name="Riely B."/>
            <person name="Gai Y."/>
        </authorList>
    </citation>
    <scope>NUCLEOTIDE SEQUENCE</scope>
    <source>
        <strain evidence="2">BP-295</strain>
    </source>
</reference>
<evidence type="ECO:0000313" key="3">
    <source>
        <dbReference type="Proteomes" id="UP001195196"/>
    </source>
</evidence>
<protein>
    <submittedName>
        <fullName evidence="2">Uncharacterized protein</fullName>
    </submittedName>
</protein>
<evidence type="ECO:0000256" key="1">
    <source>
        <dbReference type="SAM" id="MobiDB-lite"/>
    </source>
</evidence>
<sequence length="82" mass="8759">MGTSSDGSDAVAATEGVNPDLTSTVGAEDLDEDHLARDPLEDGMDPPEDWSASDRTGTTAREQREGESLDEKLDQEIPDENP</sequence>
<comment type="caution">
    <text evidence="2">The sequence shown here is derived from an EMBL/GenBank/DDBJ whole genome shotgun (WGS) entry which is preliminary data.</text>
</comment>
<feature type="region of interest" description="Disordered" evidence="1">
    <location>
        <begin position="1"/>
        <end position="82"/>
    </location>
</feature>
<feature type="compositionally biased region" description="Basic and acidic residues" evidence="1">
    <location>
        <begin position="61"/>
        <end position="75"/>
    </location>
</feature>
<dbReference type="EMBL" id="JAFFGU010000001">
    <property type="protein sequence ID" value="MBM7276647.1"/>
    <property type="molecule type" value="Genomic_DNA"/>
</dbReference>
<accession>A0AAW4FZL8</accession>
<evidence type="ECO:0000313" key="2">
    <source>
        <dbReference type="EMBL" id="MBM7276647.1"/>
    </source>
</evidence>
<name>A0AAW4FZL8_GORRU</name>